<dbReference type="EMBL" id="JBDPZC010000001">
    <property type="protein sequence ID" value="MEO3711484.1"/>
    <property type="molecule type" value="Genomic_DNA"/>
</dbReference>
<evidence type="ECO:0000313" key="4">
    <source>
        <dbReference type="EMBL" id="MEO3711484.1"/>
    </source>
</evidence>
<keyword evidence="5" id="KW-1185">Reference proteome</keyword>
<feature type="domain" description="Solute-binding protein family 3/N-terminal" evidence="3">
    <location>
        <begin position="22"/>
        <end position="249"/>
    </location>
</feature>
<dbReference type="RefSeq" id="WP_347605311.1">
    <property type="nucleotide sequence ID" value="NZ_JBDPZC010000001.1"/>
</dbReference>
<reference evidence="4 5" key="1">
    <citation type="submission" date="2024-05" db="EMBL/GenBank/DDBJ databases">
        <title>Roseateles sp. 2.12 16S ribosomal RNA gene Genome sequencing and assembly.</title>
        <authorList>
            <person name="Woo H."/>
        </authorList>
    </citation>
    <scope>NUCLEOTIDE SEQUENCE [LARGE SCALE GENOMIC DNA]</scope>
    <source>
        <strain evidence="4 5">2.12</strain>
    </source>
</reference>
<proteinExistence type="predicted"/>
<comment type="caution">
    <text evidence="4">The sequence shown here is derived from an EMBL/GenBank/DDBJ whole genome shotgun (WGS) entry which is preliminary data.</text>
</comment>
<evidence type="ECO:0000259" key="3">
    <source>
        <dbReference type="SMART" id="SM00062"/>
    </source>
</evidence>
<feature type="signal peptide" evidence="2">
    <location>
        <begin position="1"/>
        <end position="17"/>
    </location>
</feature>
<dbReference type="Proteomes" id="UP001462640">
    <property type="component" value="Unassembled WGS sequence"/>
</dbReference>
<organism evidence="4 5">
    <name type="scientific">Roseateles flavus</name>
    <dbReference type="NCBI Taxonomy" id="3149041"/>
    <lineage>
        <taxon>Bacteria</taxon>
        <taxon>Pseudomonadati</taxon>
        <taxon>Pseudomonadota</taxon>
        <taxon>Betaproteobacteria</taxon>
        <taxon>Burkholderiales</taxon>
        <taxon>Sphaerotilaceae</taxon>
        <taxon>Roseateles</taxon>
    </lineage>
</organism>
<name>A0ABV0G8U7_9BURK</name>
<sequence>MKVTLLLLLMWAGGAQAADCPRVVFSANPNYPPFHWVEDGKLVGASIELTERVFRELGVSAEARYLGPWNRVLRAAELGQIDMVAALKVTPEREVYLDFTSARFSANPMAVFVRANHRIPYGGWTDLIGRTGLVARGDRFGDGFDDFLHEKLQVMSSNDMADGFANLQRGRAEYFVTSYLVGSAYLAATRLDTTMFPLSPMVNSGSIHHGFVRQSPCLKYKGAVSAKLVSYEADGTTAKLIEKYDQLWRKRSGNQAE</sequence>
<evidence type="ECO:0000256" key="2">
    <source>
        <dbReference type="SAM" id="SignalP"/>
    </source>
</evidence>
<evidence type="ECO:0000256" key="1">
    <source>
        <dbReference type="ARBA" id="ARBA00022729"/>
    </source>
</evidence>
<dbReference type="InterPro" id="IPR001638">
    <property type="entry name" value="Solute-binding_3/MltF_N"/>
</dbReference>
<dbReference type="SUPFAM" id="SSF53850">
    <property type="entry name" value="Periplasmic binding protein-like II"/>
    <property type="match status" value="1"/>
</dbReference>
<dbReference type="Pfam" id="PF00497">
    <property type="entry name" value="SBP_bac_3"/>
    <property type="match status" value="1"/>
</dbReference>
<gene>
    <name evidence="4" type="ORF">ABDJ40_01745</name>
</gene>
<dbReference type="PANTHER" id="PTHR35936:SF6">
    <property type="entry name" value="AMINO ACID ABC TRANSPORTER SUBSTRATE-BINDING PAAT FAMILY PROTEIN"/>
    <property type="match status" value="1"/>
</dbReference>
<keyword evidence="1 2" id="KW-0732">Signal</keyword>
<accession>A0ABV0G8U7</accession>
<feature type="chain" id="PRO_5046670602" evidence="2">
    <location>
        <begin position="18"/>
        <end position="257"/>
    </location>
</feature>
<protein>
    <submittedName>
        <fullName evidence="4">Transporter substrate-binding domain-containing protein</fullName>
    </submittedName>
</protein>
<dbReference type="SMART" id="SM00062">
    <property type="entry name" value="PBPb"/>
    <property type="match status" value="1"/>
</dbReference>
<evidence type="ECO:0000313" key="5">
    <source>
        <dbReference type="Proteomes" id="UP001462640"/>
    </source>
</evidence>
<dbReference type="Gene3D" id="3.40.190.10">
    <property type="entry name" value="Periplasmic binding protein-like II"/>
    <property type="match status" value="2"/>
</dbReference>
<dbReference type="PANTHER" id="PTHR35936">
    <property type="entry name" value="MEMBRANE-BOUND LYTIC MUREIN TRANSGLYCOSYLASE F"/>
    <property type="match status" value="1"/>
</dbReference>